<dbReference type="InParanoid" id="D9QF24"/>
<reference evidence="2" key="1">
    <citation type="journal article" date="2011" name="J. Bacteriol.">
        <title>Genome sequences of eight morphologically diverse alphaproteobacteria.</title>
        <authorList>
            <consortium name="US DOE Joint Genome Institute"/>
            <person name="Brown P.J."/>
            <person name="Kysela D.T."/>
            <person name="Buechlein A."/>
            <person name="Hemmerich C."/>
            <person name="Brun Y.V."/>
        </authorList>
    </citation>
    <scope>NUCLEOTIDE SEQUENCE [LARGE SCALE GENOMIC DNA]</scope>
    <source>
        <strain evidence="2">ATCC 15264 / DSM 4735 / LMG 14903 / NBRC 16000 / CB 81</strain>
    </source>
</reference>
<dbReference type="AlphaFoldDB" id="D9QF24"/>
<evidence type="ECO:0000313" key="2">
    <source>
        <dbReference type="Proteomes" id="UP000002696"/>
    </source>
</evidence>
<protein>
    <submittedName>
        <fullName evidence="1">Uncharacterized protein</fullName>
    </submittedName>
</protein>
<accession>D9QF24</accession>
<dbReference type="EMBL" id="CP002102">
    <property type="protein sequence ID" value="ADL00509.1"/>
    <property type="molecule type" value="Genomic_DNA"/>
</dbReference>
<sequence length="277" mass="29309">MIGAVMALSPVLASAEGGGTYYDRTFVLAADQKCGLFRGPVAGALNAATLQSRGAALRGGVAEATLNATAARARYRAARVDCANPELTTVRDRVAHAFAGWQRIPRMDFIGDRATWTADRVRREDAAWRLVQPSVVGASPVRFGLSAMPNADSALSAVVSFVGRPRPYAARIVMRDPALAPRPWLTAAGSAVLPPESARKEIWSAGTAPAAPTLLAADRRQGEIWRFPQTGSDALAALDPREPFLVQFLFRDGSVATTTFEAGDFAAARAFVGLGTV</sequence>
<dbReference type="BioCyc" id="BSUB633149:G1GM8-1194-MONOMER"/>
<gene>
    <name evidence="1" type="ordered locus">Bresu_1197</name>
</gene>
<dbReference type="HOGENOM" id="CLU_968721_0_0_5"/>
<name>D9QF24_BRESC</name>
<dbReference type="Proteomes" id="UP000002696">
    <property type="component" value="Chromosome"/>
</dbReference>
<dbReference type="eggNOG" id="ENOG5032VMW">
    <property type="taxonomic scope" value="Bacteria"/>
</dbReference>
<organism evidence="1 2">
    <name type="scientific">Brevundimonas subvibrioides (strain ATCC 15264 / DSM 4735 / LMG 14903 / NBRC 16000 / CB 81)</name>
    <name type="common">Caulobacter subvibrioides</name>
    <dbReference type="NCBI Taxonomy" id="633149"/>
    <lineage>
        <taxon>Bacteria</taxon>
        <taxon>Pseudomonadati</taxon>
        <taxon>Pseudomonadota</taxon>
        <taxon>Alphaproteobacteria</taxon>
        <taxon>Caulobacterales</taxon>
        <taxon>Caulobacteraceae</taxon>
        <taxon>Brevundimonas</taxon>
    </lineage>
</organism>
<evidence type="ECO:0000313" key="1">
    <source>
        <dbReference type="EMBL" id="ADL00509.1"/>
    </source>
</evidence>
<keyword evidence="2" id="KW-1185">Reference proteome</keyword>
<dbReference type="STRING" id="633149.Bresu_1197"/>
<dbReference type="KEGG" id="bsb:Bresu_1197"/>
<proteinExistence type="predicted"/>